<evidence type="ECO:0000313" key="1">
    <source>
        <dbReference type="EMBL" id="KAG5405485.1"/>
    </source>
</evidence>
<gene>
    <name evidence="1" type="primary">A03g504380.1_BraROA</name>
    <name evidence="1" type="ORF">IGI04_011604</name>
</gene>
<evidence type="ECO:0000313" key="2">
    <source>
        <dbReference type="Proteomes" id="UP000823674"/>
    </source>
</evidence>
<organism evidence="1 2">
    <name type="scientific">Brassica rapa subsp. trilocularis</name>
    <dbReference type="NCBI Taxonomy" id="1813537"/>
    <lineage>
        <taxon>Eukaryota</taxon>
        <taxon>Viridiplantae</taxon>
        <taxon>Streptophyta</taxon>
        <taxon>Embryophyta</taxon>
        <taxon>Tracheophyta</taxon>
        <taxon>Spermatophyta</taxon>
        <taxon>Magnoliopsida</taxon>
        <taxon>eudicotyledons</taxon>
        <taxon>Gunneridae</taxon>
        <taxon>Pentapetalae</taxon>
        <taxon>rosids</taxon>
        <taxon>malvids</taxon>
        <taxon>Brassicales</taxon>
        <taxon>Brassicaceae</taxon>
        <taxon>Brassiceae</taxon>
        <taxon>Brassica</taxon>
    </lineage>
</organism>
<protein>
    <recommendedName>
        <fullName evidence="3">EF-hand domain-containing protein</fullName>
    </recommendedName>
</protein>
<name>A0ABQ7N3J3_BRACM</name>
<dbReference type="EMBL" id="JADBGQ010000003">
    <property type="protein sequence ID" value="KAG5405485.1"/>
    <property type="molecule type" value="Genomic_DNA"/>
</dbReference>
<accession>A0ABQ7N3J3</accession>
<reference evidence="1 2" key="1">
    <citation type="submission" date="2021-03" db="EMBL/GenBank/DDBJ databases">
        <authorList>
            <person name="King G.J."/>
            <person name="Bancroft I."/>
            <person name="Baten A."/>
            <person name="Bloomfield J."/>
            <person name="Borpatragohain P."/>
            <person name="He Z."/>
            <person name="Irish N."/>
            <person name="Irwin J."/>
            <person name="Liu K."/>
            <person name="Mauleon R.P."/>
            <person name="Moore J."/>
            <person name="Morris R."/>
            <person name="Ostergaard L."/>
            <person name="Wang B."/>
            <person name="Wells R."/>
        </authorList>
    </citation>
    <scope>NUCLEOTIDE SEQUENCE [LARGE SCALE GENOMIC DNA]</scope>
    <source>
        <strain evidence="1">R-o-18</strain>
        <tissue evidence="1">Leaf</tissue>
    </source>
</reference>
<dbReference type="Proteomes" id="UP000823674">
    <property type="component" value="Chromosome A03"/>
</dbReference>
<sequence>MRICFQSFLITNQFKTQLINSPPPPSWTYKNRYILFLCRSESSKFSHSLKFIKTFLKFAMANRSPETTANGQSSETTVRVLLRFCSNSLLGTRKNKRLRELREMEEFELHHWLSCWRLKDGDEASLEKIHHLGPTENGQIDFMEM</sequence>
<comment type="caution">
    <text evidence="1">The sequence shown here is derived from an EMBL/GenBank/DDBJ whole genome shotgun (WGS) entry which is preliminary data.</text>
</comment>
<evidence type="ECO:0008006" key="3">
    <source>
        <dbReference type="Google" id="ProtNLM"/>
    </source>
</evidence>
<proteinExistence type="predicted"/>
<keyword evidence="2" id="KW-1185">Reference proteome</keyword>